<keyword evidence="8 13" id="KW-0784">Thiamine biosynthesis</keyword>
<comment type="subcellular location">
    <subcellularLocation>
        <location evidence="2 13">Cytoplasm</location>
    </subcellularLocation>
</comment>
<evidence type="ECO:0000256" key="1">
    <source>
        <dbReference type="ARBA" id="ARBA00002834"/>
    </source>
</evidence>
<name>A0A2U1TJA2_9GAMM</name>
<evidence type="ECO:0000256" key="4">
    <source>
        <dbReference type="ARBA" id="ARBA00011960"/>
    </source>
</evidence>
<evidence type="ECO:0000256" key="6">
    <source>
        <dbReference type="ARBA" id="ARBA00022490"/>
    </source>
</evidence>
<gene>
    <name evidence="13" type="primary">thiG</name>
    <name evidence="15" type="ORF">B4923_19780</name>
</gene>
<comment type="caution">
    <text evidence="15">The sequence shown here is derived from an EMBL/GenBank/DDBJ whole genome shotgun (WGS) entry which is preliminary data.</text>
</comment>
<evidence type="ECO:0000259" key="14">
    <source>
        <dbReference type="Pfam" id="PF05690"/>
    </source>
</evidence>
<evidence type="ECO:0000256" key="11">
    <source>
        <dbReference type="ARBA" id="ARBA00060826"/>
    </source>
</evidence>
<accession>A0A2U1TJA2</accession>
<evidence type="ECO:0000256" key="13">
    <source>
        <dbReference type="HAMAP-Rule" id="MF_00443"/>
    </source>
</evidence>
<keyword evidence="6 13" id="KW-0963">Cytoplasm</keyword>
<evidence type="ECO:0000256" key="10">
    <source>
        <dbReference type="ARBA" id="ARBA00049897"/>
    </source>
</evidence>
<dbReference type="RefSeq" id="WP_109491419.1">
    <property type="nucleotide sequence ID" value="NZ_QDKJ01000023.1"/>
</dbReference>
<evidence type="ECO:0000256" key="7">
    <source>
        <dbReference type="ARBA" id="ARBA00022679"/>
    </source>
</evidence>
<dbReference type="UniPathway" id="UPA00060"/>
<feature type="domain" description="Thiazole synthase ThiG" evidence="14">
    <location>
        <begin position="4"/>
        <end position="247"/>
    </location>
</feature>
<keyword evidence="16" id="KW-1185">Reference proteome</keyword>
<feature type="binding site" evidence="13">
    <location>
        <position position="156"/>
    </location>
    <ligand>
        <name>1-deoxy-D-xylulose 5-phosphate</name>
        <dbReference type="ChEBI" id="CHEBI:57792"/>
    </ligand>
</feature>
<dbReference type="FunFam" id="3.20.20.70:FF:000049">
    <property type="entry name" value="Thiazole synthase"/>
    <property type="match status" value="1"/>
</dbReference>
<dbReference type="Pfam" id="PF05690">
    <property type="entry name" value="ThiG"/>
    <property type="match status" value="1"/>
</dbReference>
<dbReference type="EC" id="2.8.1.10" evidence="4 13"/>
<dbReference type="HAMAP" id="MF_00443">
    <property type="entry name" value="ThiG"/>
    <property type="match status" value="1"/>
</dbReference>
<dbReference type="SUPFAM" id="SSF110399">
    <property type="entry name" value="ThiG-like"/>
    <property type="match status" value="1"/>
</dbReference>
<evidence type="ECO:0000256" key="12">
    <source>
        <dbReference type="ARBA" id="ARBA00062692"/>
    </source>
</evidence>
<feature type="binding site" evidence="13">
    <location>
        <begin position="204"/>
        <end position="205"/>
    </location>
    <ligand>
        <name>1-deoxy-D-xylulose 5-phosphate</name>
        <dbReference type="ChEBI" id="CHEBI:57792"/>
    </ligand>
</feature>
<evidence type="ECO:0000256" key="2">
    <source>
        <dbReference type="ARBA" id="ARBA00004496"/>
    </source>
</evidence>
<dbReference type="InterPro" id="IPR033983">
    <property type="entry name" value="Thiazole_synthase_ThiG"/>
</dbReference>
<dbReference type="CDD" id="cd04728">
    <property type="entry name" value="ThiG"/>
    <property type="match status" value="1"/>
</dbReference>
<evidence type="ECO:0000313" key="15">
    <source>
        <dbReference type="EMBL" id="PWC09449.1"/>
    </source>
</evidence>
<keyword evidence="7 13" id="KW-0808">Transferase</keyword>
<reference evidence="15 16" key="1">
    <citation type="submission" date="2018-04" db="EMBL/GenBank/DDBJ databases">
        <title>Brenneria corticis sp.nov.</title>
        <authorList>
            <person name="Li Y."/>
        </authorList>
    </citation>
    <scope>NUCLEOTIDE SEQUENCE [LARGE SCALE GENOMIC DNA]</scope>
    <source>
        <strain evidence="15 16">LMG 27715</strain>
    </source>
</reference>
<dbReference type="AlphaFoldDB" id="A0A2U1TJA2"/>
<evidence type="ECO:0000256" key="5">
    <source>
        <dbReference type="ARBA" id="ARBA00019753"/>
    </source>
</evidence>
<dbReference type="InterPro" id="IPR013785">
    <property type="entry name" value="Aldolase_TIM"/>
</dbReference>
<feature type="binding site" evidence="13">
    <location>
        <begin position="182"/>
        <end position="183"/>
    </location>
    <ligand>
        <name>1-deoxy-D-xylulose 5-phosphate</name>
        <dbReference type="ChEBI" id="CHEBI:57792"/>
    </ligand>
</feature>
<dbReference type="GO" id="GO:0009229">
    <property type="term" value="P:thiamine diphosphate biosynthetic process"/>
    <property type="evidence" value="ECO:0007669"/>
    <property type="project" value="UniProtKB-UniRule"/>
</dbReference>
<organism evidence="15 16">
    <name type="scientific">Brenneria roseae subsp. americana</name>
    <dbReference type="NCBI Taxonomy" id="1508507"/>
    <lineage>
        <taxon>Bacteria</taxon>
        <taxon>Pseudomonadati</taxon>
        <taxon>Pseudomonadota</taxon>
        <taxon>Gammaproteobacteria</taxon>
        <taxon>Enterobacterales</taxon>
        <taxon>Pectobacteriaceae</taxon>
        <taxon>Brenneria</taxon>
    </lineage>
</organism>
<dbReference type="Gene3D" id="3.20.20.70">
    <property type="entry name" value="Aldolase class I"/>
    <property type="match status" value="1"/>
</dbReference>
<evidence type="ECO:0000256" key="8">
    <source>
        <dbReference type="ARBA" id="ARBA00022977"/>
    </source>
</evidence>
<comment type="function">
    <text evidence="1 13">Catalyzes the rearrangement of 1-deoxy-D-xylulose 5-phosphate (DXP) to produce the thiazole phosphate moiety of thiamine. Sulfur is provided by the thiocarboxylate moiety of the carrier protein ThiS. In vitro, sulfur can be provided by H(2)S.</text>
</comment>
<comment type="similarity">
    <text evidence="11 13">Belongs to the ThiG family.</text>
</comment>
<sequence>MLHIADTTFTSRLLTGTGKFATPDIMLAALQASGSQLVTMAMKRVDLKSGNDGILTPLRQLGIKLLPNTSGAKTADEAIFAARLAREALGTHWVKLEIHPDMKYLLPDPIETLKAAEQLVKEGFVVLPYCGADPVLCKRLEEVGCAAVMPLGAPIGSNQGLQTRDFLRIIIEQARVPVVVDAGIGAPSHATEALEMGADAVLVNTAIAVARDPVSMAKAFRMAVETGELANQAGLGSKQFIASATSPLTGFLRQQTEEVG</sequence>
<dbReference type="Proteomes" id="UP000245138">
    <property type="component" value="Unassembled WGS sequence"/>
</dbReference>
<feature type="active site" description="Schiff-base intermediate with DXP" evidence="13">
    <location>
        <position position="95"/>
    </location>
</feature>
<dbReference type="OrthoDB" id="9805935at2"/>
<dbReference type="InterPro" id="IPR008867">
    <property type="entry name" value="ThiG"/>
</dbReference>
<evidence type="ECO:0000313" key="16">
    <source>
        <dbReference type="Proteomes" id="UP000245138"/>
    </source>
</evidence>
<dbReference type="GO" id="GO:0005737">
    <property type="term" value="C:cytoplasm"/>
    <property type="evidence" value="ECO:0007669"/>
    <property type="project" value="UniProtKB-SubCell"/>
</dbReference>
<dbReference type="EMBL" id="QDKJ01000023">
    <property type="protein sequence ID" value="PWC09449.1"/>
    <property type="molecule type" value="Genomic_DNA"/>
</dbReference>
<comment type="subunit">
    <text evidence="12 13">Homotetramer. Forms heterodimers with either ThiH or ThiS.</text>
</comment>
<dbReference type="PANTHER" id="PTHR34266:SF2">
    <property type="entry name" value="THIAZOLE SYNTHASE"/>
    <property type="match status" value="1"/>
</dbReference>
<comment type="pathway">
    <text evidence="3 13">Cofactor biosynthesis; thiamine diphosphate biosynthesis.</text>
</comment>
<evidence type="ECO:0000256" key="3">
    <source>
        <dbReference type="ARBA" id="ARBA00004948"/>
    </source>
</evidence>
<evidence type="ECO:0000256" key="9">
    <source>
        <dbReference type="ARBA" id="ARBA00023270"/>
    </source>
</evidence>
<comment type="catalytic activity">
    <reaction evidence="10 13">
        <text>[ThiS sulfur-carrier protein]-C-terminal-Gly-aminoethanethioate + 2-iminoacetate + 1-deoxy-D-xylulose 5-phosphate = [ThiS sulfur-carrier protein]-C-terminal Gly-Gly + 2-[(2R,5Z)-2-carboxy-4-methylthiazol-5(2H)-ylidene]ethyl phosphate + 2 H2O + H(+)</text>
        <dbReference type="Rhea" id="RHEA:26297"/>
        <dbReference type="Rhea" id="RHEA-COMP:12909"/>
        <dbReference type="Rhea" id="RHEA-COMP:19908"/>
        <dbReference type="ChEBI" id="CHEBI:15377"/>
        <dbReference type="ChEBI" id="CHEBI:15378"/>
        <dbReference type="ChEBI" id="CHEBI:57792"/>
        <dbReference type="ChEBI" id="CHEBI:62899"/>
        <dbReference type="ChEBI" id="CHEBI:77846"/>
        <dbReference type="ChEBI" id="CHEBI:90778"/>
        <dbReference type="ChEBI" id="CHEBI:232372"/>
        <dbReference type="EC" id="2.8.1.10"/>
    </reaction>
</comment>
<protein>
    <recommendedName>
        <fullName evidence="5 13">Thiazole synthase</fullName>
        <ecNumber evidence="4 13">2.8.1.10</ecNumber>
    </recommendedName>
</protein>
<proteinExistence type="inferred from homology"/>
<dbReference type="GO" id="GO:1990107">
    <property type="term" value="F:thiazole synthase activity"/>
    <property type="evidence" value="ECO:0007669"/>
    <property type="project" value="UniProtKB-EC"/>
</dbReference>
<dbReference type="PANTHER" id="PTHR34266">
    <property type="entry name" value="THIAZOLE SYNTHASE"/>
    <property type="match status" value="1"/>
</dbReference>
<keyword evidence="9 13" id="KW-0704">Schiff base</keyword>